<proteinExistence type="predicted"/>
<name>A0A371YJW6_9GAMM</name>
<dbReference type="EMBL" id="PYIX02000059">
    <property type="protein sequence ID" value="RFC81740.1"/>
    <property type="molecule type" value="Genomic_DNA"/>
</dbReference>
<dbReference type="SMART" id="SM00671">
    <property type="entry name" value="SEL1"/>
    <property type="match status" value="2"/>
</dbReference>
<dbReference type="PANTHER" id="PTHR43628:SF1">
    <property type="entry name" value="CHITIN SYNTHASE REGULATORY FACTOR 2-RELATED"/>
    <property type="match status" value="1"/>
</dbReference>
<dbReference type="SUPFAM" id="SSF81901">
    <property type="entry name" value="HCP-like"/>
    <property type="match status" value="1"/>
</dbReference>
<protein>
    <submittedName>
        <fullName evidence="2">Sel1 repeat family protein</fullName>
    </submittedName>
</protein>
<dbReference type="PANTHER" id="PTHR43628">
    <property type="entry name" value="ACTIVATOR OF C KINASE PROTEIN 1-RELATED"/>
    <property type="match status" value="1"/>
</dbReference>
<evidence type="ECO:0000313" key="3">
    <source>
        <dbReference type="Proteomes" id="UP000240957"/>
    </source>
</evidence>
<gene>
    <name evidence="2" type="ORF">C9E89_020235</name>
</gene>
<feature type="signal peptide" evidence="1">
    <location>
        <begin position="1"/>
        <end position="22"/>
    </location>
</feature>
<accession>A0A371YJW6</accession>
<dbReference type="InterPro" id="IPR006597">
    <property type="entry name" value="Sel1-like"/>
</dbReference>
<dbReference type="InterPro" id="IPR011990">
    <property type="entry name" value="TPR-like_helical_dom_sf"/>
</dbReference>
<dbReference type="Pfam" id="PF08238">
    <property type="entry name" value="Sel1"/>
    <property type="match status" value="2"/>
</dbReference>
<reference evidence="2 3" key="1">
    <citation type="submission" date="2018-08" db="EMBL/GenBank/DDBJ databases">
        <title>The draft genome of Acinetobacter sichuanensis strain WCHAc060041.</title>
        <authorList>
            <person name="Qin J."/>
            <person name="Feng Y."/>
            <person name="Zong Z."/>
        </authorList>
    </citation>
    <scope>NUCLEOTIDE SEQUENCE [LARGE SCALE GENOMIC DNA]</scope>
    <source>
        <strain evidence="2 3">WCHAc060041</strain>
    </source>
</reference>
<dbReference type="OrthoDB" id="9792653at2"/>
<feature type="chain" id="PRO_5016770778" evidence="1">
    <location>
        <begin position="23"/>
        <end position="312"/>
    </location>
</feature>
<keyword evidence="1" id="KW-0732">Signal</keyword>
<comment type="caution">
    <text evidence="2">The sequence shown here is derived from an EMBL/GenBank/DDBJ whole genome shotgun (WGS) entry which is preliminary data.</text>
</comment>
<dbReference type="InterPro" id="IPR052945">
    <property type="entry name" value="Mitotic_Regulator"/>
</dbReference>
<dbReference type="AlphaFoldDB" id="A0A371YJW6"/>
<organism evidence="2 3">
    <name type="scientific">Acinetobacter sichuanensis</name>
    <dbReference type="NCBI Taxonomy" id="2136183"/>
    <lineage>
        <taxon>Bacteria</taxon>
        <taxon>Pseudomonadati</taxon>
        <taxon>Pseudomonadota</taxon>
        <taxon>Gammaproteobacteria</taxon>
        <taxon>Moraxellales</taxon>
        <taxon>Moraxellaceae</taxon>
        <taxon>Acinetobacter</taxon>
    </lineage>
</organism>
<dbReference type="Gene3D" id="1.25.40.10">
    <property type="entry name" value="Tetratricopeptide repeat domain"/>
    <property type="match status" value="1"/>
</dbReference>
<sequence>MKIQNIVFPMLFGLTLSSISQAEITMKSSDGSVEHLQKELLALQTKASLLGFAKNQYDLGMAYYEGKLVPKNPSKAVEWLSKAANKNYVPAMFILGKILLSGDGVQQNTVLANQFLQAAASKGNSDALALIKEQNQVRSSPVITQQVNQKSQNTNGMCSYQDFYILSAGDIEYAKQSGRKVKSSEEYVKGACQIKINYHPNNKVEIYAYLRANQQDYPAYIVTQLNKSCDNAPCGMSISTGKHQLTDYDSIREYDAKGRALDPELEHVDNFLKEKIKPNQSYCFQSMFAHSGTMFCFNLEGQTVYQNARALE</sequence>
<evidence type="ECO:0000256" key="1">
    <source>
        <dbReference type="SAM" id="SignalP"/>
    </source>
</evidence>
<evidence type="ECO:0000313" key="2">
    <source>
        <dbReference type="EMBL" id="RFC81740.1"/>
    </source>
</evidence>
<dbReference type="Proteomes" id="UP000240957">
    <property type="component" value="Unassembled WGS sequence"/>
</dbReference>